<gene>
    <name evidence="2" type="ORF">QLQ12_27605</name>
</gene>
<evidence type="ECO:0000256" key="1">
    <source>
        <dbReference type="SAM" id="MobiDB-lite"/>
    </source>
</evidence>
<name>A0ABT6WRM6_9ACTN</name>
<dbReference type="Proteomes" id="UP001241758">
    <property type="component" value="Unassembled WGS sequence"/>
</dbReference>
<evidence type="ECO:0008006" key="4">
    <source>
        <dbReference type="Google" id="ProtNLM"/>
    </source>
</evidence>
<feature type="compositionally biased region" description="Low complexity" evidence="1">
    <location>
        <begin position="89"/>
        <end position="108"/>
    </location>
</feature>
<reference evidence="2 3" key="1">
    <citation type="submission" date="2023-05" db="EMBL/GenBank/DDBJ databases">
        <title>Actinoplanes sp. NEAU-A12 genome sequencing.</title>
        <authorList>
            <person name="Wang Z.-S."/>
        </authorList>
    </citation>
    <scope>NUCLEOTIDE SEQUENCE [LARGE SCALE GENOMIC DNA]</scope>
    <source>
        <strain evidence="2 3">NEAU-A12</strain>
    </source>
</reference>
<evidence type="ECO:0000313" key="2">
    <source>
        <dbReference type="EMBL" id="MDI6102391.1"/>
    </source>
</evidence>
<comment type="caution">
    <text evidence="2">The sequence shown here is derived from an EMBL/GenBank/DDBJ whole genome shotgun (WGS) entry which is preliminary data.</text>
</comment>
<proteinExistence type="predicted"/>
<feature type="compositionally biased region" description="Basic residues" evidence="1">
    <location>
        <begin position="1"/>
        <end position="20"/>
    </location>
</feature>
<feature type="region of interest" description="Disordered" evidence="1">
    <location>
        <begin position="1"/>
        <end position="23"/>
    </location>
</feature>
<evidence type="ECO:0000313" key="3">
    <source>
        <dbReference type="Proteomes" id="UP001241758"/>
    </source>
</evidence>
<feature type="compositionally biased region" description="Basic and acidic residues" evidence="1">
    <location>
        <begin position="61"/>
        <end position="76"/>
    </location>
</feature>
<dbReference type="EMBL" id="JASCTH010000019">
    <property type="protein sequence ID" value="MDI6102391.1"/>
    <property type="molecule type" value="Genomic_DNA"/>
</dbReference>
<dbReference type="RefSeq" id="WP_282763429.1">
    <property type="nucleotide sequence ID" value="NZ_JASCTH010000019.1"/>
</dbReference>
<sequence length="254" mass="26676">MAPARSAHRRRRRGRRRAQRPGRATTILVAMSAVAVAVGAVAAVNGGLPAIRPSATVGAALDDRSSVPEAASRGEIRAATAAPSPPSPSAAVTATPKASTATPKSAAPRRAEPVAGLDRTQMDNAAIIVAVGRERDLPRRALLVAVMTGMQESSLRNLANTTIPASLRRPNEGEGDDFDSLGVFQQRPSQGWGSVAELMNPRYAAGAFYQRLVEVDDWEDKSLAGAAQAVQRSEFPDAYAKHADLANKVVDALL</sequence>
<accession>A0ABT6WRM6</accession>
<organism evidence="2 3">
    <name type="scientific">Actinoplanes sandaracinus</name>
    <dbReference type="NCBI Taxonomy" id="3045177"/>
    <lineage>
        <taxon>Bacteria</taxon>
        <taxon>Bacillati</taxon>
        <taxon>Actinomycetota</taxon>
        <taxon>Actinomycetes</taxon>
        <taxon>Micromonosporales</taxon>
        <taxon>Micromonosporaceae</taxon>
        <taxon>Actinoplanes</taxon>
    </lineage>
</organism>
<feature type="region of interest" description="Disordered" evidence="1">
    <location>
        <begin position="60"/>
        <end position="118"/>
    </location>
</feature>
<protein>
    <recommendedName>
        <fullName evidence="4">Secreted protein</fullName>
    </recommendedName>
</protein>
<keyword evidence="3" id="KW-1185">Reference proteome</keyword>